<protein>
    <submittedName>
        <fullName evidence="1">Uncharacterized protein</fullName>
    </submittedName>
</protein>
<proteinExistence type="predicted"/>
<evidence type="ECO:0000313" key="2">
    <source>
        <dbReference type="Proteomes" id="UP000720124"/>
    </source>
</evidence>
<dbReference type="EMBL" id="JABTXI010000008">
    <property type="protein sequence ID" value="MBY3592213.1"/>
    <property type="molecule type" value="Genomic_DNA"/>
</dbReference>
<name>A0ABS7LLS6_9HYPH</name>
<accession>A0ABS7LLS6</accession>
<dbReference type="RefSeq" id="WP_207608969.1">
    <property type="nucleotide sequence ID" value="NZ_CP071619.1"/>
</dbReference>
<keyword evidence="2" id="KW-1185">Reference proteome</keyword>
<evidence type="ECO:0000313" key="1">
    <source>
        <dbReference type="EMBL" id="MBY3592213.1"/>
    </source>
</evidence>
<reference evidence="1 2" key="1">
    <citation type="submission" date="2020-06" db="EMBL/GenBank/DDBJ databases">
        <title>Global-level population genomics: horizontal gene transfer, symbiosis and evolution in Rhizobia.</title>
        <authorList>
            <person name="Gai Y."/>
        </authorList>
    </citation>
    <scope>NUCLEOTIDE SEQUENCE [LARGE SCALE GENOMIC DNA]</scope>
    <source>
        <strain evidence="1 2">PLR6_1b</strain>
    </source>
</reference>
<sequence>MPLKQPVRALTHQGNKRLGIKQRTPYLVYVKSDEIKHQSWRGVHGDILQTDITAGF</sequence>
<dbReference type="Proteomes" id="UP000720124">
    <property type="component" value="Unassembled WGS sequence"/>
</dbReference>
<comment type="caution">
    <text evidence="1">The sequence shown here is derived from an EMBL/GenBank/DDBJ whole genome shotgun (WGS) entry which is preliminary data.</text>
</comment>
<gene>
    <name evidence="1" type="ORF">HJA87_20380</name>
</gene>
<organism evidence="1 2">
    <name type="scientific">Rhizobium bangladeshense</name>
    <dbReference type="NCBI Taxonomy" id="1138189"/>
    <lineage>
        <taxon>Bacteria</taxon>
        <taxon>Pseudomonadati</taxon>
        <taxon>Pseudomonadota</taxon>
        <taxon>Alphaproteobacteria</taxon>
        <taxon>Hyphomicrobiales</taxon>
        <taxon>Rhizobiaceae</taxon>
        <taxon>Rhizobium/Agrobacterium group</taxon>
        <taxon>Rhizobium</taxon>
    </lineage>
</organism>